<evidence type="ECO:0000256" key="3">
    <source>
        <dbReference type="ARBA" id="ARBA00022519"/>
    </source>
</evidence>
<feature type="transmembrane region" description="Helical" evidence="8">
    <location>
        <begin position="168"/>
        <end position="188"/>
    </location>
</feature>
<dbReference type="Pfam" id="PF07690">
    <property type="entry name" value="MFS_1"/>
    <property type="match status" value="1"/>
</dbReference>
<keyword evidence="3" id="KW-0997">Cell inner membrane</keyword>
<feature type="transmembrane region" description="Helical" evidence="8">
    <location>
        <begin position="402"/>
        <end position="427"/>
    </location>
</feature>
<feature type="transmembrane region" description="Helical" evidence="8">
    <location>
        <begin position="472"/>
        <end position="491"/>
    </location>
</feature>
<evidence type="ECO:0000256" key="6">
    <source>
        <dbReference type="ARBA" id="ARBA00023136"/>
    </source>
</evidence>
<dbReference type="InterPro" id="IPR011701">
    <property type="entry name" value="MFS"/>
</dbReference>
<dbReference type="GO" id="GO:0022857">
    <property type="term" value="F:transmembrane transporter activity"/>
    <property type="evidence" value="ECO:0007669"/>
    <property type="project" value="InterPro"/>
</dbReference>
<feature type="transmembrane region" description="Helical" evidence="8">
    <location>
        <begin position="77"/>
        <end position="97"/>
    </location>
</feature>
<name>A0A6I4W343_9ACTN</name>
<reference evidence="10 11" key="1">
    <citation type="submission" date="2019-12" db="EMBL/GenBank/DDBJ databases">
        <title>Nocardia macrotermitis sp. nov. and Nocardia aurantia sp. nov., isolated from the gut of the fungus growing-termite Macrotermes natalensis.</title>
        <authorList>
            <person name="Christine B."/>
            <person name="Rene B."/>
        </authorList>
    </citation>
    <scope>NUCLEOTIDE SEQUENCE [LARGE SCALE GENOMIC DNA]</scope>
    <source>
        <strain evidence="10 11">DSM 102126</strain>
    </source>
</reference>
<evidence type="ECO:0000259" key="9">
    <source>
        <dbReference type="PROSITE" id="PS50850"/>
    </source>
</evidence>
<keyword evidence="6 8" id="KW-0472">Membrane</keyword>
<dbReference type="Gene3D" id="1.20.1720.10">
    <property type="entry name" value="Multidrug resistance protein D"/>
    <property type="match status" value="1"/>
</dbReference>
<evidence type="ECO:0000256" key="7">
    <source>
        <dbReference type="ARBA" id="ARBA00044273"/>
    </source>
</evidence>
<feature type="transmembrane region" description="Helical" evidence="8">
    <location>
        <begin position="271"/>
        <end position="289"/>
    </location>
</feature>
<comment type="subcellular location">
    <subcellularLocation>
        <location evidence="1">Cell inner membrane</location>
        <topology evidence="1">Multi-pass membrane protein</topology>
    </subcellularLocation>
</comment>
<gene>
    <name evidence="10" type="ORF">GQ466_07170</name>
</gene>
<comment type="caution">
    <text evidence="10">The sequence shown here is derived from an EMBL/GenBank/DDBJ whole genome shotgun (WGS) entry which is preliminary data.</text>
</comment>
<evidence type="ECO:0000256" key="1">
    <source>
        <dbReference type="ARBA" id="ARBA00004429"/>
    </source>
</evidence>
<proteinExistence type="predicted"/>
<evidence type="ECO:0000313" key="10">
    <source>
        <dbReference type="EMBL" id="MXQ63811.1"/>
    </source>
</evidence>
<dbReference type="AlphaFoldDB" id="A0A6I4W343"/>
<keyword evidence="2" id="KW-0813">Transport</keyword>
<accession>A0A6I4W343</accession>
<keyword evidence="4 8" id="KW-0812">Transmembrane</keyword>
<evidence type="ECO:0000256" key="5">
    <source>
        <dbReference type="ARBA" id="ARBA00022989"/>
    </source>
</evidence>
<feature type="transmembrane region" description="Helical" evidence="8">
    <location>
        <begin position="233"/>
        <end position="251"/>
    </location>
</feature>
<feature type="transmembrane region" description="Helical" evidence="8">
    <location>
        <begin position="200"/>
        <end position="221"/>
    </location>
</feature>
<dbReference type="Gene3D" id="1.20.1250.20">
    <property type="entry name" value="MFS general substrate transporter like domains"/>
    <property type="match status" value="1"/>
</dbReference>
<dbReference type="InterPro" id="IPR020846">
    <property type="entry name" value="MFS_dom"/>
</dbReference>
<feature type="transmembrane region" description="Helical" evidence="8">
    <location>
        <begin position="336"/>
        <end position="354"/>
    </location>
</feature>
<evidence type="ECO:0000256" key="4">
    <source>
        <dbReference type="ARBA" id="ARBA00022692"/>
    </source>
</evidence>
<dbReference type="PANTHER" id="PTHR23501">
    <property type="entry name" value="MAJOR FACILITATOR SUPERFAMILY"/>
    <property type="match status" value="1"/>
</dbReference>
<feature type="transmembrane region" description="Helical" evidence="8">
    <location>
        <begin position="374"/>
        <end position="395"/>
    </location>
</feature>
<evidence type="ECO:0000256" key="8">
    <source>
        <dbReference type="SAM" id="Phobius"/>
    </source>
</evidence>
<dbReference type="OrthoDB" id="3453194at2"/>
<dbReference type="InterPro" id="IPR005829">
    <property type="entry name" value="Sugar_transporter_CS"/>
</dbReference>
<evidence type="ECO:0000313" key="11">
    <source>
        <dbReference type="Proteomes" id="UP000431901"/>
    </source>
</evidence>
<dbReference type="PANTHER" id="PTHR23501:SF191">
    <property type="entry name" value="VACUOLAR BASIC AMINO ACID TRANSPORTER 4"/>
    <property type="match status" value="1"/>
</dbReference>
<keyword evidence="3" id="KW-1003">Cell membrane</keyword>
<dbReference type="PROSITE" id="PS00216">
    <property type="entry name" value="SUGAR_TRANSPORT_1"/>
    <property type="match status" value="1"/>
</dbReference>
<feature type="domain" description="Major facilitator superfamily (MFS) profile" evidence="9">
    <location>
        <begin position="8"/>
        <end position="495"/>
    </location>
</feature>
<protein>
    <recommendedName>
        <fullName evidence="7">MFS-type drug efflux transporter P55</fullName>
    </recommendedName>
</protein>
<dbReference type="InterPro" id="IPR036259">
    <property type="entry name" value="MFS_trans_sf"/>
</dbReference>
<organism evidence="10 11">
    <name type="scientific">Actinomadura rayongensis</name>
    <dbReference type="NCBI Taxonomy" id="1429076"/>
    <lineage>
        <taxon>Bacteria</taxon>
        <taxon>Bacillati</taxon>
        <taxon>Actinomycetota</taxon>
        <taxon>Actinomycetes</taxon>
        <taxon>Streptosporangiales</taxon>
        <taxon>Thermomonosporaceae</taxon>
        <taxon>Actinomadura</taxon>
    </lineage>
</organism>
<keyword evidence="11" id="KW-1185">Reference proteome</keyword>
<feature type="transmembrane region" description="Helical" evidence="8">
    <location>
        <begin position="47"/>
        <end position="65"/>
    </location>
</feature>
<dbReference type="PROSITE" id="PS50850">
    <property type="entry name" value="MFS"/>
    <property type="match status" value="1"/>
</dbReference>
<evidence type="ECO:0000256" key="2">
    <source>
        <dbReference type="ARBA" id="ARBA00022448"/>
    </source>
</evidence>
<dbReference type="CDD" id="cd17321">
    <property type="entry name" value="MFS_MMR_MDR_like"/>
    <property type="match status" value="1"/>
</dbReference>
<dbReference type="Proteomes" id="UP000431901">
    <property type="component" value="Unassembled WGS sequence"/>
</dbReference>
<dbReference type="GO" id="GO:0005886">
    <property type="term" value="C:plasma membrane"/>
    <property type="evidence" value="ECO:0007669"/>
    <property type="project" value="UniProtKB-SubCell"/>
</dbReference>
<feature type="transmembrane region" description="Helical" evidence="8">
    <location>
        <begin position="309"/>
        <end position="329"/>
    </location>
</feature>
<sequence length="511" mass="52786">MMERRRLAIGVGGAVVLVAALDAYVVTTILVTVLRDLKLPVDHLERITPVVTGFLLGYVAAMPLLGRLSDRLGRRGVIEACLVVFAAGSVVTALAAAPHGVLVMTIGRAVQGMAGGALLPVTMALAGDLWEEKRRPVVLGAIGSAQELGSALGPLYGAALASAASWRLIFWINVPVVVLALVAVHFTVPNGRPAPADRPGIDVVGGVLLAAGLGLLVVGVYNPAPDESALPSWGVPTLVAGAVVLALFVLWEIRARTRLLDLTGTRRGPLFATLGVSFLSGAALIVTLVDVQLVAQTLLDEDALGGALRLAWFLGALLVAAVLGGLVTARIGERTPLVVGMAVAAGGYALIANWPADMTAASYGPLPRMAVDLVVTGLGLGLVIAPVSSAVLRTVPAAQFGIASAAVVVARMMGMLLGISALTAWGLRRFHTLTAHLQPPLPLFMSKSEYNAALAVYTQKLQDALRTEYQEIFWISAALCALGAVVALAAPGRRAEVPAPRPSADQLLTGP</sequence>
<keyword evidence="5 8" id="KW-1133">Transmembrane helix</keyword>
<dbReference type="SUPFAM" id="SSF103473">
    <property type="entry name" value="MFS general substrate transporter"/>
    <property type="match status" value="1"/>
</dbReference>
<dbReference type="EMBL" id="WUTW01000001">
    <property type="protein sequence ID" value="MXQ63811.1"/>
    <property type="molecule type" value="Genomic_DNA"/>
</dbReference>